<protein>
    <submittedName>
        <fullName evidence="1">Uncharacterized protein</fullName>
    </submittedName>
</protein>
<dbReference type="EMBL" id="JAPUUL010000125">
    <property type="protein sequence ID" value="KAJ8132467.1"/>
    <property type="molecule type" value="Genomic_DNA"/>
</dbReference>
<name>A0ACC2JYP7_9PEZI</name>
<dbReference type="Proteomes" id="UP001153332">
    <property type="component" value="Unassembled WGS sequence"/>
</dbReference>
<evidence type="ECO:0000313" key="1">
    <source>
        <dbReference type="EMBL" id="KAJ8132467.1"/>
    </source>
</evidence>
<gene>
    <name evidence="1" type="ORF">O1611_g1162</name>
</gene>
<sequence>MSTTKVLLEQYEGHIVSWALHPSFVILSLLVSFIGAVSTLELINRRTSGNGLRNHAYLVGAAITMGGIAVHFIGNRAIVLAQNQPELQIAYSSGYTAFSFLLIITVLITAFIAAGANNDVSIWRICVGGTLAGGAMCGMHYVGNASIANYTCEYTLANVFGSVIIAVVASNAALLIFFRWRASWTDSWWRRGLSAVILSLAVSGMHWCASTGTNYRLMALTDKNQFSRNTIVMVFILLSFSVALVVVAVVAHETWAARKNIRKARNVVLAAAIFDDSGRILVRPDGWLPSEKITHAYIEKTPGDTFSIENPLFQWMFQASRNWNNLNGMIANMANHVARLPSNKSGRSVRLIRENGQLIEDYDIVFRELFCLAAASLATRLKEPLPNVGVLWDGMLPTGRARKSRSRENLDAACERGESASIRESSSGLGSLMFLVRRVENLSDLQKLEAAGFRFADIRQVSPIIRSGMQIETPNVNQILTDMAAYTGQSTMIDPMVHLGFFGVRARLYGYGFDILVEEGARNRLPASKLPLEHLEPWHIEFLRQYDGFKIPSLHQSLMDVCRGRSPSEADFASSLADAISALRSRIGNLFDDAIFSCRTVQVPCQPRLGSAGARECTMIVLHSMIPIHHPLDNLKCEFVPLNFFKLHQMMYKDSPYQAAFIQHLHRELIPAIKEMPTTATEPSGQQSSRLGTGSLLGLDNWRGAIVSLFNTKRTLFPSRAERRLHEGESDQTNLGTFKLWDLGRGTDVIFSETAPSTSTGTSRGTRYAPSLGGILVSQEIKVAISQAEEMGSRPSHDRPHSRDPSLLLSRYTSAPSPQRIDQTGDEAGTETDSKTDMGRQPGLELIATTADIDTQVEQALVSTVVASGSAKEMETFTFVDELFSICIKLR</sequence>
<accession>A0ACC2JYP7</accession>
<comment type="caution">
    <text evidence="1">The sequence shown here is derived from an EMBL/GenBank/DDBJ whole genome shotgun (WGS) entry which is preliminary data.</text>
</comment>
<evidence type="ECO:0000313" key="2">
    <source>
        <dbReference type="Proteomes" id="UP001153332"/>
    </source>
</evidence>
<proteinExistence type="predicted"/>
<keyword evidence="2" id="KW-1185">Reference proteome</keyword>
<organism evidence="1 2">
    <name type="scientific">Lasiodiplodia mahajangana</name>
    <dbReference type="NCBI Taxonomy" id="1108764"/>
    <lineage>
        <taxon>Eukaryota</taxon>
        <taxon>Fungi</taxon>
        <taxon>Dikarya</taxon>
        <taxon>Ascomycota</taxon>
        <taxon>Pezizomycotina</taxon>
        <taxon>Dothideomycetes</taxon>
        <taxon>Dothideomycetes incertae sedis</taxon>
        <taxon>Botryosphaeriales</taxon>
        <taxon>Botryosphaeriaceae</taxon>
        <taxon>Lasiodiplodia</taxon>
    </lineage>
</organism>
<reference evidence="1" key="1">
    <citation type="submission" date="2022-12" db="EMBL/GenBank/DDBJ databases">
        <title>Genome Sequence of Lasiodiplodia mahajangana.</title>
        <authorList>
            <person name="Buettner E."/>
        </authorList>
    </citation>
    <scope>NUCLEOTIDE SEQUENCE</scope>
    <source>
        <strain evidence="1">VT137</strain>
    </source>
</reference>